<dbReference type="AlphaFoldDB" id="A0A917G3J3"/>
<comment type="caution">
    <text evidence="1">The sequence shown here is derived from an EMBL/GenBank/DDBJ whole genome shotgun (WGS) entry which is preliminary data.</text>
</comment>
<organism evidence="1 2">
    <name type="scientific">Paenibacillus abyssi</name>
    <dbReference type="NCBI Taxonomy" id="1340531"/>
    <lineage>
        <taxon>Bacteria</taxon>
        <taxon>Bacillati</taxon>
        <taxon>Bacillota</taxon>
        <taxon>Bacilli</taxon>
        <taxon>Bacillales</taxon>
        <taxon>Paenibacillaceae</taxon>
        <taxon>Paenibacillus</taxon>
    </lineage>
</organism>
<evidence type="ECO:0000313" key="2">
    <source>
        <dbReference type="Proteomes" id="UP000644756"/>
    </source>
</evidence>
<evidence type="ECO:0000313" key="1">
    <source>
        <dbReference type="EMBL" id="GGG20874.1"/>
    </source>
</evidence>
<reference evidence="1" key="2">
    <citation type="submission" date="2020-09" db="EMBL/GenBank/DDBJ databases">
        <authorList>
            <person name="Sun Q."/>
            <person name="Zhou Y."/>
        </authorList>
    </citation>
    <scope>NUCLEOTIDE SEQUENCE</scope>
    <source>
        <strain evidence="1">CGMCC 1.12987</strain>
    </source>
</reference>
<proteinExistence type="predicted"/>
<protein>
    <submittedName>
        <fullName evidence="1">Uncharacterized protein</fullName>
    </submittedName>
</protein>
<name>A0A917G3J3_9BACL</name>
<gene>
    <name evidence="1" type="ORF">GCM10010916_42000</name>
</gene>
<sequence>MSATKASEILPVKIDTTIENPIIDAVLIKSDIEYCRTATLAGCSGTFDLMPTAILFEMASIINFHQPLF</sequence>
<dbReference type="EMBL" id="BMGR01000016">
    <property type="protein sequence ID" value="GGG20874.1"/>
    <property type="molecule type" value="Genomic_DNA"/>
</dbReference>
<accession>A0A917G3J3</accession>
<reference evidence="1" key="1">
    <citation type="journal article" date="2014" name="Int. J. Syst. Evol. Microbiol.">
        <title>Complete genome sequence of Corynebacterium casei LMG S-19264T (=DSM 44701T), isolated from a smear-ripened cheese.</title>
        <authorList>
            <consortium name="US DOE Joint Genome Institute (JGI-PGF)"/>
            <person name="Walter F."/>
            <person name="Albersmeier A."/>
            <person name="Kalinowski J."/>
            <person name="Ruckert C."/>
        </authorList>
    </citation>
    <scope>NUCLEOTIDE SEQUENCE</scope>
    <source>
        <strain evidence="1">CGMCC 1.12987</strain>
    </source>
</reference>
<dbReference type="Proteomes" id="UP000644756">
    <property type="component" value="Unassembled WGS sequence"/>
</dbReference>
<keyword evidence="2" id="KW-1185">Reference proteome</keyword>